<evidence type="ECO:0000256" key="3">
    <source>
        <dbReference type="ARBA" id="ARBA00005860"/>
    </source>
</evidence>
<evidence type="ECO:0000256" key="10">
    <source>
        <dbReference type="ARBA" id="ARBA00023049"/>
    </source>
</evidence>
<dbReference type="PANTHER" id="PTHR10942">
    <property type="entry name" value="LEISHMANOLYSIN-LIKE PEPTIDASE"/>
    <property type="match status" value="1"/>
</dbReference>
<keyword evidence="5 16" id="KW-0479">Metal-binding</keyword>
<evidence type="ECO:0000256" key="15">
    <source>
        <dbReference type="PIRSR" id="PIRSR601577-1"/>
    </source>
</evidence>
<keyword evidence="11 18" id="KW-0472">Membrane</keyword>
<comment type="cofactor">
    <cofactor evidence="16 17">
        <name>Zn(2+)</name>
        <dbReference type="ChEBI" id="CHEBI:29105"/>
    </cofactor>
    <text evidence="16 17">Binds 1 zinc ion per subunit.</text>
</comment>
<gene>
    <name evidence="19" type="ORF">TM35_000701130</name>
</gene>
<dbReference type="Pfam" id="PF01457">
    <property type="entry name" value="Peptidase_M8"/>
    <property type="match status" value="1"/>
</dbReference>
<keyword evidence="18" id="KW-0812">Transmembrane</keyword>
<evidence type="ECO:0000256" key="9">
    <source>
        <dbReference type="ARBA" id="ARBA00022889"/>
    </source>
</evidence>
<organism evidence="19 20">
    <name type="scientific">Trypanosoma theileri</name>
    <dbReference type="NCBI Taxonomy" id="67003"/>
    <lineage>
        <taxon>Eukaryota</taxon>
        <taxon>Discoba</taxon>
        <taxon>Euglenozoa</taxon>
        <taxon>Kinetoplastea</taxon>
        <taxon>Metakinetoplastina</taxon>
        <taxon>Trypanosomatida</taxon>
        <taxon>Trypanosomatidae</taxon>
        <taxon>Trypanosoma</taxon>
    </lineage>
</organism>
<dbReference type="OrthoDB" id="527990at2759"/>
<evidence type="ECO:0000313" key="20">
    <source>
        <dbReference type="Proteomes" id="UP000192257"/>
    </source>
</evidence>
<evidence type="ECO:0000313" key="19">
    <source>
        <dbReference type="EMBL" id="ORC83449.1"/>
    </source>
</evidence>
<dbReference type="SUPFAM" id="SSF55486">
    <property type="entry name" value="Metalloproteases ('zincins'), catalytic domain"/>
    <property type="match status" value="1"/>
</dbReference>
<evidence type="ECO:0000256" key="12">
    <source>
        <dbReference type="ARBA" id="ARBA00023145"/>
    </source>
</evidence>
<dbReference type="Gene3D" id="2.30.34.10">
    <property type="entry name" value="Leishmanolysin domain 4"/>
    <property type="match status" value="1"/>
</dbReference>
<evidence type="ECO:0000256" key="13">
    <source>
        <dbReference type="ARBA" id="ARBA00023157"/>
    </source>
</evidence>
<comment type="catalytic activity">
    <reaction evidence="1">
        <text>Preference for hydrophobic residues at P1 and P1' and basic residues at P2' and P3'. A model nonapeptide is cleaved at -Ala-Tyr-|-Leu-Lys-Lys-.</text>
        <dbReference type="EC" id="3.4.24.36"/>
    </reaction>
</comment>
<dbReference type="GO" id="GO:0007155">
    <property type="term" value="P:cell adhesion"/>
    <property type="evidence" value="ECO:0007669"/>
    <property type="project" value="UniProtKB-KW"/>
</dbReference>
<feature type="binding site" evidence="16">
    <location>
        <position position="218"/>
    </location>
    <ligand>
        <name>Zn(2+)</name>
        <dbReference type="ChEBI" id="CHEBI:29105"/>
        <note>catalytic</note>
    </ligand>
</feature>
<feature type="transmembrane region" description="Helical" evidence="18">
    <location>
        <begin position="584"/>
        <end position="602"/>
    </location>
</feature>
<keyword evidence="4 17" id="KW-0645">Protease</keyword>
<dbReference type="PRINTS" id="PR00782">
    <property type="entry name" value="LSHMANOLYSIN"/>
</dbReference>
<keyword evidence="18" id="KW-1133">Transmembrane helix</keyword>
<dbReference type="VEuPathDB" id="TriTrypDB:TM35_000701130"/>
<comment type="subcellular location">
    <subcellularLocation>
        <location evidence="2">Membrane</location>
    </subcellularLocation>
</comment>
<keyword evidence="13" id="KW-1015">Disulfide bond</keyword>
<evidence type="ECO:0000256" key="16">
    <source>
        <dbReference type="PIRSR" id="PIRSR601577-2"/>
    </source>
</evidence>
<proteinExistence type="inferred from homology"/>
<evidence type="ECO:0000256" key="2">
    <source>
        <dbReference type="ARBA" id="ARBA00004370"/>
    </source>
</evidence>
<dbReference type="GeneID" id="39990981"/>
<keyword evidence="10 16" id="KW-0482">Metalloprotease</keyword>
<evidence type="ECO:0000256" key="18">
    <source>
        <dbReference type="SAM" id="Phobius"/>
    </source>
</evidence>
<dbReference type="InterPro" id="IPR001577">
    <property type="entry name" value="Peptidase_M8"/>
</dbReference>
<dbReference type="AlphaFoldDB" id="A0A1X0NGZ3"/>
<dbReference type="GO" id="GO:0046872">
    <property type="term" value="F:metal ion binding"/>
    <property type="evidence" value="ECO:0007669"/>
    <property type="project" value="UniProtKB-KW"/>
</dbReference>
<reference evidence="19 20" key="1">
    <citation type="submission" date="2017-03" db="EMBL/GenBank/DDBJ databases">
        <title>An alternative strategy for trypanosome survival in the mammalian bloodstream revealed through genome and transcriptome analysis of the ubiquitous bovine parasite Trypanosoma (Megatrypanum) theileri.</title>
        <authorList>
            <person name="Kelly S."/>
            <person name="Ivens A."/>
            <person name="Mott A."/>
            <person name="O'Neill E."/>
            <person name="Emms D."/>
            <person name="Macleod O."/>
            <person name="Voorheis P."/>
            <person name="Matthews J."/>
            <person name="Matthews K."/>
            <person name="Carrington M."/>
        </authorList>
    </citation>
    <scope>NUCLEOTIDE SEQUENCE [LARGE SCALE GENOMIC DNA]</scope>
    <source>
        <strain evidence="19">Edinburgh</strain>
    </source>
</reference>
<dbReference type="GO" id="GO:0005737">
    <property type="term" value="C:cytoplasm"/>
    <property type="evidence" value="ECO:0007669"/>
    <property type="project" value="TreeGrafter"/>
</dbReference>
<keyword evidence="7 17" id="KW-0378">Hydrolase</keyword>
<keyword evidence="12" id="KW-0865">Zymogen</keyword>
<dbReference type="GO" id="GO:0016020">
    <property type="term" value="C:membrane"/>
    <property type="evidence" value="ECO:0007669"/>
    <property type="project" value="UniProtKB-SubCell"/>
</dbReference>
<keyword evidence="20" id="KW-1185">Reference proteome</keyword>
<evidence type="ECO:0000256" key="8">
    <source>
        <dbReference type="ARBA" id="ARBA00022833"/>
    </source>
</evidence>
<dbReference type="Proteomes" id="UP000192257">
    <property type="component" value="Unassembled WGS sequence"/>
</dbReference>
<evidence type="ECO:0000256" key="6">
    <source>
        <dbReference type="ARBA" id="ARBA00022729"/>
    </source>
</evidence>
<keyword evidence="8 16" id="KW-0862">Zinc</keyword>
<comment type="similarity">
    <text evidence="3 17">Belongs to the peptidase M8 family.</text>
</comment>
<dbReference type="Gene3D" id="3.90.132.10">
    <property type="entry name" value="Leishmanolysin , domain 2"/>
    <property type="match status" value="1"/>
</dbReference>
<dbReference type="PANTHER" id="PTHR10942:SF0">
    <property type="entry name" value="LEISHMANOLYSIN-LIKE PEPTIDASE"/>
    <property type="match status" value="1"/>
</dbReference>
<feature type="binding site" evidence="16">
    <location>
        <position position="279"/>
    </location>
    <ligand>
        <name>Zn(2+)</name>
        <dbReference type="ChEBI" id="CHEBI:29105"/>
        <note>catalytic</note>
    </ligand>
</feature>
<protein>
    <recommendedName>
        <fullName evidence="17">Leishmanolysin-like peptidase</fullName>
        <ecNumber evidence="17">3.4.24.-</ecNumber>
    </recommendedName>
</protein>
<name>A0A1X0NGZ3_9TRYP</name>
<sequence>MRRLLCTALLLLCCAYGCIAAVVQPLPQTGRDLLDGFIFFPVSQAVNGEERWYPLRIGVFPDGVNDVLNYCNGKKTLTPIFGGLSFRESDYKRFCKEFRFTNEMGKLIVEKILPAAVKLHTDRLSVERSSWKLLVPRLFSQSFFPECIDAIIPEKHHTVGIGNIDFALYVGLSKFMTSAVVCSEDVNKRPTSGLISFYPKDIVDTRHFIRITAHEIAHALGFELNRMKDLQMIVQRTVNGVNVPEVRSETVVAKVKEHFGCDNATGIYMESEHLQFSSHLERRLAKDELMSTYSEEPSGMYYTSLTLAIFNDMKFYKANFSMAETMSWGSNAGCEFLTGECIQENIIKYPNTFCTESRVSLQCTSDRLSLGRCTSSNFPQDYPEDYRNFKNNTFTYLYGELTDGCPIIRTLEETTCQSGDLELMPGSILGKESRCLQGNELIQKESAQTFLPIGDICANVKCEDGKVKVQYKGNDKWHECPDGGKIENLEGSEFQSGSILCPKYAEMCTDFPQISELRIESNEAADIEILQGYVIGRDLHDISGEENKTANNNNMSNHTVVGNITCTVGNCNKHTAGEGANKSIVTSYFGAVLLLLFIAAVMM</sequence>
<keyword evidence="14" id="KW-0325">Glycoprotein</keyword>
<dbReference type="RefSeq" id="XP_028877515.1">
    <property type="nucleotide sequence ID" value="XM_029031201.1"/>
</dbReference>
<evidence type="ECO:0000256" key="11">
    <source>
        <dbReference type="ARBA" id="ARBA00023136"/>
    </source>
</evidence>
<evidence type="ECO:0000256" key="7">
    <source>
        <dbReference type="ARBA" id="ARBA00022801"/>
    </source>
</evidence>
<evidence type="ECO:0000256" key="1">
    <source>
        <dbReference type="ARBA" id="ARBA00001249"/>
    </source>
</evidence>
<evidence type="ECO:0000256" key="17">
    <source>
        <dbReference type="RuleBase" id="RU366077"/>
    </source>
</evidence>
<keyword evidence="6 17" id="KW-0732">Signal</keyword>
<feature type="binding site" evidence="16">
    <location>
        <position position="214"/>
    </location>
    <ligand>
        <name>Zn(2+)</name>
        <dbReference type="ChEBI" id="CHEBI:29105"/>
        <note>catalytic</note>
    </ligand>
</feature>
<evidence type="ECO:0000256" key="5">
    <source>
        <dbReference type="ARBA" id="ARBA00022723"/>
    </source>
</evidence>
<feature type="signal peptide" evidence="17">
    <location>
        <begin position="1"/>
        <end position="20"/>
    </location>
</feature>
<dbReference type="EMBL" id="NBCO01000070">
    <property type="protein sequence ID" value="ORC83449.1"/>
    <property type="molecule type" value="Genomic_DNA"/>
</dbReference>
<dbReference type="GO" id="GO:0006508">
    <property type="term" value="P:proteolysis"/>
    <property type="evidence" value="ECO:0007669"/>
    <property type="project" value="UniProtKB-KW"/>
</dbReference>
<keyword evidence="9" id="KW-0130">Cell adhesion</keyword>
<dbReference type="Gene3D" id="2.10.55.10">
    <property type="entry name" value="Leishmanolysin domain 3"/>
    <property type="match status" value="1"/>
</dbReference>
<feature type="chain" id="PRO_5023970080" description="Leishmanolysin-like peptidase" evidence="17">
    <location>
        <begin position="21"/>
        <end position="603"/>
    </location>
</feature>
<feature type="active site" evidence="15">
    <location>
        <position position="215"/>
    </location>
</feature>
<comment type="caution">
    <text evidence="19">The sequence shown here is derived from an EMBL/GenBank/DDBJ whole genome shotgun (WGS) entry which is preliminary data.</text>
</comment>
<dbReference type="EC" id="3.4.24.-" evidence="17"/>
<evidence type="ECO:0000256" key="14">
    <source>
        <dbReference type="ARBA" id="ARBA00023180"/>
    </source>
</evidence>
<dbReference type="Gene3D" id="3.10.170.20">
    <property type="match status" value="1"/>
</dbReference>
<dbReference type="GO" id="GO:0004222">
    <property type="term" value="F:metalloendopeptidase activity"/>
    <property type="evidence" value="ECO:0007669"/>
    <property type="project" value="UniProtKB-UniRule"/>
</dbReference>
<accession>A0A1X0NGZ3</accession>
<evidence type="ECO:0000256" key="4">
    <source>
        <dbReference type="ARBA" id="ARBA00022670"/>
    </source>
</evidence>